<evidence type="ECO:0000313" key="3">
    <source>
        <dbReference type="Proteomes" id="UP000016933"/>
    </source>
</evidence>
<dbReference type="AlphaFoldDB" id="N1PEG0"/>
<evidence type="ECO:0008006" key="4">
    <source>
        <dbReference type="Google" id="ProtNLM"/>
    </source>
</evidence>
<sequence length="107" mass="12145">MALPCLPVLHMCFHFACIVSWERGAMTIQTWLRRFDISHVTRPVICLQWQWSRVLEVVIEPKAVAFVHHPEGFFTRFSGVSSPPVASPCCPPAKTASPSRVQWMVVI</sequence>
<dbReference type="EMBL" id="KB446543">
    <property type="protein sequence ID" value="EME40504.1"/>
    <property type="molecule type" value="Genomic_DNA"/>
</dbReference>
<accession>N1PEG0</accession>
<feature type="signal peptide" evidence="1">
    <location>
        <begin position="1"/>
        <end position="27"/>
    </location>
</feature>
<feature type="chain" id="PRO_5004108734" description="Secreted protein" evidence="1">
    <location>
        <begin position="28"/>
        <end position="107"/>
    </location>
</feature>
<name>N1PEG0_DOTSN</name>
<proteinExistence type="predicted"/>
<organism evidence="2 3">
    <name type="scientific">Dothistroma septosporum (strain NZE10 / CBS 128990)</name>
    <name type="common">Red band needle blight fungus</name>
    <name type="synonym">Mycosphaerella pini</name>
    <dbReference type="NCBI Taxonomy" id="675120"/>
    <lineage>
        <taxon>Eukaryota</taxon>
        <taxon>Fungi</taxon>
        <taxon>Dikarya</taxon>
        <taxon>Ascomycota</taxon>
        <taxon>Pezizomycotina</taxon>
        <taxon>Dothideomycetes</taxon>
        <taxon>Dothideomycetidae</taxon>
        <taxon>Mycosphaerellales</taxon>
        <taxon>Mycosphaerellaceae</taxon>
        <taxon>Dothistroma</taxon>
    </lineage>
</organism>
<keyword evidence="1" id="KW-0732">Signal</keyword>
<reference evidence="3" key="1">
    <citation type="journal article" date="2012" name="PLoS Genet.">
        <title>The genomes of the fungal plant pathogens Cladosporium fulvum and Dothistroma septosporum reveal adaptation to different hosts and lifestyles but also signatures of common ancestry.</title>
        <authorList>
            <person name="de Wit P.J.G.M."/>
            <person name="van der Burgt A."/>
            <person name="Oekmen B."/>
            <person name="Stergiopoulos I."/>
            <person name="Abd-Elsalam K.A."/>
            <person name="Aerts A.L."/>
            <person name="Bahkali A.H."/>
            <person name="Beenen H.G."/>
            <person name="Chettri P."/>
            <person name="Cox M.P."/>
            <person name="Datema E."/>
            <person name="de Vries R.P."/>
            <person name="Dhillon B."/>
            <person name="Ganley A.R."/>
            <person name="Griffiths S.A."/>
            <person name="Guo Y."/>
            <person name="Hamelin R.C."/>
            <person name="Henrissat B."/>
            <person name="Kabir M.S."/>
            <person name="Jashni M.K."/>
            <person name="Kema G."/>
            <person name="Klaubauf S."/>
            <person name="Lapidus A."/>
            <person name="Levasseur A."/>
            <person name="Lindquist E."/>
            <person name="Mehrabi R."/>
            <person name="Ohm R.A."/>
            <person name="Owen T.J."/>
            <person name="Salamov A."/>
            <person name="Schwelm A."/>
            <person name="Schijlen E."/>
            <person name="Sun H."/>
            <person name="van den Burg H.A."/>
            <person name="van Ham R.C.H.J."/>
            <person name="Zhang S."/>
            <person name="Goodwin S.B."/>
            <person name="Grigoriev I.V."/>
            <person name="Collemare J."/>
            <person name="Bradshaw R.E."/>
        </authorList>
    </citation>
    <scope>NUCLEOTIDE SEQUENCE [LARGE SCALE GENOMIC DNA]</scope>
    <source>
        <strain evidence="3">NZE10 / CBS 128990</strain>
    </source>
</reference>
<protein>
    <recommendedName>
        <fullName evidence="4">Secreted protein</fullName>
    </recommendedName>
</protein>
<reference evidence="2 3" key="2">
    <citation type="journal article" date="2012" name="PLoS Pathog.">
        <title>Diverse lifestyles and strategies of plant pathogenesis encoded in the genomes of eighteen Dothideomycetes fungi.</title>
        <authorList>
            <person name="Ohm R.A."/>
            <person name="Feau N."/>
            <person name="Henrissat B."/>
            <person name="Schoch C.L."/>
            <person name="Horwitz B.A."/>
            <person name="Barry K.W."/>
            <person name="Condon B.J."/>
            <person name="Copeland A.C."/>
            <person name="Dhillon B."/>
            <person name="Glaser F."/>
            <person name="Hesse C.N."/>
            <person name="Kosti I."/>
            <person name="LaButti K."/>
            <person name="Lindquist E.A."/>
            <person name="Lucas S."/>
            <person name="Salamov A.A."/>
            <person name="Bradshaw R.E."/>
            <person name="Ciuffetti L."/>
            <person name="Hamelin R.C."/>
            <person name="Kema G.H.J."/>
            <person name="Lawrence C."/>
            <person name="Scott J.A."/>
            <person name="Spatafora J.W."/>
            <person name="Turgeon B.G."/>
            <person name="de Wit P.J.G.M."/>
            <person name="Zhong S."/>
            <person name="Goodwin S.B."/>
            <person name="Grigoriev I.V."/>
        </authorList>
    </citation>
    <scope>NUCLEOTIDE SEQUENCE [LARGE SCALE GENOMIC DNA]</scope>
    <source>
        <strain evidence="3">NZE10 / CBS 128990</strain>
    </source>
</reference>
<gene>
    <name evidence="2" type="ORF">DOTSEDRAFT_74164</name>
</gene>
<keyword evidence="3" id="KW-1185">Reference proteome</keyword>
<dbReference type="Proteomes" id="UP000016933">
    <property type="component" value="Unassembled WGS sequence"/>
</dbReference>
<evidence type="ECO:0000313" key="2">
    <source>
        <dbReference type="EMBL" id="EME40504.1"/>
    </source>
</evidence>
<dbReference type="HOGENOM" id="CLU_2209960_0_0_1"/>
<evidence type="ECO:0000256" key="1">
    <source>
        <dbReference type="SAM" id="SignalP"/>
    </source>
</evidence>